<sequence>MKKILLSIFLLITLCSSFAQIPFNGSLLIKSGLKKNTIVYGADTLKFGWESGSVFSISKANGQRLAKFSMNDSSTIIYNKLILQSPNDTMLSVRGSAYIQNLLTTKNIVVADSLMYNTFAIDLIFDTTAITTLHNANFQSSSSPSYDYFIDDAVSEFKFNKGDIVNIYDTVNNHTYINILIDSAYVNKGSVFYNIAPNTFINCCGNFGYVEKVDVDVNYDTISIMKVTDLLIAESIVVGDSVLVINSADSTSVFNGNVFINDTLVFSDNSKQWTAWIPNVSDTGFVKTIGDTMYGDLTILGSDLLTENIVVSDSLLYNTQSIQTIPDTVSTELHDVAIESYGVFYKNNSSLEIYKAGDVVSIYDTVNSVTYSSKIISSTYKSSGTLYYVVQDAVFITGNGYVERLDITNTYDTIEEVEIVGDLNVIGVDTIFSVNTIDNTSTFTGNVIMQNPTDTMLSVRGTSRFNEGMFPQEHITLLNTTNAVHSGVIYKGTSRFFHDFNYGNNGVVTTEGYNTFVGLNSGNLTMGATATNVRHSSYNVGLGFVSLTNNTTGQENTAIGSYSLANNSTGYSNTAVGTWSLYENTTGNNNTVLGVGAGSLNKTGSNNLFLGYNAGYWGSEWNNKGFIDVIDRGDSASQLTSSPIVIDFNADSSLQKTTFNSSVTVNDTAYLSTTTISGRLNVINAADTAVVVNGNLKADTIFGVTQMPFQSYVVKLTENLQWANSGPLVVGETYRIDALNAGDDFSNVGYMMPEMSFVATGTTPTNWSNGTYILNVTQSNPIVTVLYNSIGNVAWKYSGAKGSYRATFSESYDINKIAIFPAIPTLPPLQVITQGLTTYEGVGFFLNSYLIDASLNSYQADGVFTDYMFEVRIYP</sequence>
<dbReference type="EMBL" id="VSSQ01001517">
    <property type="protein sequence ID" value="MPM09000.1"/>
    <property type="molecule type" value="Genomic_DNA"/>
</dbReference>
<accession>A0A644WYL0</accession>
<gene>
    <name evidence="1" type="ORF">SDC9_55316</name>
</gene>
<proteinExistence type="predicted"/>
<name>A0A644WYL0_9ZZZZ</name>
<comment type="caution">
    <text evidence="1">The sequence shown here is derived from an EMBL/GenBank/DDBJ whole genome shotgun (WGS) entry which is preliminary data.</text>
</comment>
<reference evidence="1" key="1">
    <citation type="submission" date="2019-08" db="EMBL/GenBank/DDBJ databases">
        <authorList>
            <person name="Kucharzyk K."/>
            <person name="Murdoch R.W."/>
            <person name="Higgins S."/>
            <person name="Loffler F."/>
        </authorList>
    </citation>
    <scope>NUCLEOTIDE SEQUENCE</scope>
</reference>
<protein>
    <submittedName>
        <fullName evidence="1">Uncharacterized protein</fullName>
    </submittedName>
</protein>
<evidence type="ECO:0000313" key="1">
    <source>
        <dbReference type="EMBL" id="MPM09000.1"/>
    </source>
</evidence>
<dbReference type="AlphaFoldDB" id="A0A644WYL0"/>
<organism evidence="1">
    <name type="scientific">bioreactor metagenome</name>
    <dbReference type="NCBI Taxonomy" id="1076179"/>
    <lineage>
        <taxon>unclassified sequences</taxon>
        <taxon>metagenomes</taxon>
        <taxon>ecological metagenomes</taxon>
    </lineage>
</organism>